<organism evidence="2 3">
    <name type="scientific">Phytophthora fragariaefolia</name>
    <dbReference type="NCBI Taxonomy" id="1490495"/>
    <lineage>
        <taxon>Eukaryota</taxon>
        <taxon>Sar</taxon>
        <taxon>Stramenopiles</taxon>
        <taxon>Oomycota</taxon>
        <taxon>Peronosporomycetes</taxon>
        <taxon>Peronosporales</taxon>
        <taxon>Peronosporaceae</taxon>
        <taxon>Phytophthora</taxon>
    </lineage>
</organism>
<evidence type="ECO:0000313" key="2">
    <source>
        <dbReference type="EMBL" id="GMG16982.1"/>
    </source>
</evidence>
<name>A0A9W6YQJ1_9STRA</name>
<gene>
    <name evidence="2" type="ORF">Pfra01_002996800</name>
</gene>
<protein>
    <submittedName>
        <fullName evidence="2">Unnamed protein product</fullName>
    </submittedName>
</protein>
<keyword evidence="3" id="KW-1185">Reference proteome</keyword>
<evidence type="ECO:0000313" key="3">
    <source>
        <dbReference type="Proteomes" id="UP001165121"/>
    </source>
</evidence>
<accession>A0A9W6YQJ1</accession>
<comment type="caution">
    <text evidence="2">The sequence shown here is derived from an EMBL/GenBank/DDBJ whole genome shotgun (WGS) entry which is preliminary data.</text>
</comment>
<proteinExistence type="predicted"/>
<reference evidence="2" key="1">
    <citation type="submission" date="2023-04" db="EMBL/GenBank/DDBJ databases">
        <title>Phytophthora fragariaefolia NBRC 109709.</title>
        <authorList>
            <person name="Ichikawa N."/>
            <person name="Sato H."/>
            <person name="Tonouchi N."/>
        </authorList>
    </citation>
    <scope>NUCLEOTIDE SEQUENCE</scope>
    <source>
        <strain evidence="2">NBRC 109709</strain>
    </source>
</reference>
<feature type="region of interest" description="Disordered" evidence="1">
    <location>
        <begin position="289"/>
        <end position="318"/>
    </location>
</feature>
<sequence>MSDRLSTSFMLLSTSESGRHHLDAQDEVLPGEGLLVGDARDEVEQAVLPEGEEDDALDGEELEHGVEGLQDVPRGQVEDPEPVERERVRHVVDHDEHELVGERVVLAARQHEQRERGEEGLDEHELDGGALAEPQQAAVAPERLQAAAERPRVADVGLALHLEHAHGLAAGEAEHEREEAVDHEGLVAVADRVEVQRLVHAGQRQQRAQRVHGHHHEDAHDVALQLRPRVVRQVLHDVVRAQQRGGHAAAEGQQQTLGAVGLHPVEWQPQHLRVARGVAQQQTRLVDGVHGRVHGDGGGPGRGMKHDNGPRGGNWGSD</sequence>
<dbReference type="AlphaFoldDB" id="A0A9W6YQJ1"/>
<dbReference type="EMBL" id="BSXT01018969">
    <property type="protein sequence ID" value="GMG16982.1"/>
    <property type="molecule type" value="Genomic_DNA"/>
</dbReference>
<evidence type="ECO:0000256" key="1">
    <source>
        <dbReference type="SAM" id="MobiDB-lite"/>
    </source>
</evidence>
<dbReference type="Proteomes" id="UP001165121">
    <property type="component" value="Unassembled WGS sequence"/>
</dbReference>